<feature type="compositionally biased region" description="Basic and acidic residues" evidence="4">
    <location>
        <begin position="34"/>
        <end position="43"/>
    </location>
</feature>
<evidence type="ECO:0000259" key="5">
    <source>
        <dbReference type="SMART" id="SM01082"/>
    </source>
</evidence>
<feature type="compositionally biased region" description="Basic and acidic residues" evidence="4">
    <location>
        <begin position="227"/>
        <end position="242"/>
    </location>
</feature>
<proteinExistence type="predicted"/>
<protein>
    <recommendedName>
        <fullName evidence="5">Histone chaperone domain-containing protein</fullName>
    </recommendedName>
</protein>
<feature type="region of interest" description="Disordered" evidence="4">
    <location>
        <begin position="1"/>
        <end position="75"/>
    </location>
</feature>
<comment type="caution">
    <text evidence="6">The sequence shown here is derived from an EMBL/GenBank/DDBJ whole genome shotgun (WGS) entry which is preliminary data.</text>
</comment>
<dbReference type="PANTHER" id="PTHR15410:SF2">
    <property type="entry name" value="HIRA-INTERACTING PROTEIN 3"/>
    <property type="match status" value="1"/>
</dbReference>
<evidence type="ECO:0000256" key="2">
    <source>
        <dbReference type="ARBA" id="ARBA00023186"/>
    </source>
</evidence>
<name>A0A7J0FD98_9ERIC</name>
<comment type="subcellular location">
    <subcellularLocation>
        <location evidence="1">Nucleus</location>
    </subcellularLocation>
</comment>
<feature type="compositionally biased region" description="Basic and acidic residues" evidence="4">
    <location>
        <begin position="345"/>
        <end position="356"/>
    </location>
</feature>
<dbReference type="InterPro" id="IPR019098">
    <property type="entry name" value="Histone_chaperone_domain_CHZ"/>
</dbReference>
<sequence length="475" mass="50980">MHHDEWSGSVTEGEVEPCLNGGYDENGSKSSAETAEKNVDIGKAEATGSPVKEQMKKDVKEASSEDEEKMEDSPVMGLLTELKKTKVQTKKSQVVEKEKIPTESTIKEAVKKRASYLKANSDKITMAGVRLLLAEDLELDKDALYPFKKFISQQVDEVLKSPKFSEPASGVKKKKYSKKFSQQCIQKAQRKRKRPAKETKESSKKRIKLAETSEENSEAGGCASEDDQSHSSAEKPVKKKEVATPAYGKRVEHLKSVIKSLFLQQFIRESRQASENKREAFLIKELEEILSREGMSTDPSEKEIKEVRKRKDRAKELEGIDMSNIVSSTRRRSTTSFVATPKPKIPVESDGNKAEDTETSNSEGDGDNDNDDDDDDAEDGDDSQSEEFNEGGGSNGNVVGPWKGGGGVGVSGCGGNGGAIGGTDVLDAAAAGVGVGDVATVVPTGGVVLIVAAAMLGFWGNGGGCSGGSGVVSRT</sequence>
<evidence type="ECO:0000313" key="6">
    <source>
        <dbReference type="EMBL" id="GFY96645.1"/>
    </source>
</evidence>
<dbReference type="Pfam" id="PF09649">
    <property type="entry name" value="CHZ"/>
    <property type="match status" value="1"/>
</dbReference>
<feature type="compositionally biased region" description="Acidic residues" evidence="4">
    <location>
        <begin position="364"/>
        <end position="389"/>
    </location>
</feature>
<feature type="compositionally biased region" description="Basic and acidic residues" evidence="4">
    <location>
        <begin position="196"/>
        <end position="211"/>
    </location>
</feature>
<keyword evidence="3" id="KW-0539">Nucleus</keyword>
<dbReference type="Proteomes" id="UP000585474">
    <property type="component" value="Unassembled WGS sequence"/>
</dbReference>
<evidence type="ECO:0000256" key="3">
    <source>
        <dbReference type="ARBA" id="ARBA00023242"/>
    </source>
</evidence>
<keyword evidence="7" id="KW-1185">Reference proteome</keyword>
<evidence type="ECO:0000313" key="7">
    <source>
        <dbReference type="Proteomes" id="UP000585474"/>
    </source>
</evidence>
<feature type="region of interest" description="Disordered" evidence="4">
    <location>
        <begin position="293"/>
        <end position="403"/>
    </location>
</feature>
<dbReference type="EMBL" id="BJWL01000011">
    <property type="protein sequence ID" value="GFY96645.1"/>
    <property type="molecule type" value="Genomic_DNA"/>
</dbReference>
<dbReference type="OrthoDB" id="514832at2759"/>
<dbReference type="AlphaFoldDB" id="A0A7J0FD98"/>
<feature type="domain" description="Histone chaperone" evidence="5">
    <location>
        <begin position="311"/>
        <end position="346"/>
    </location>
</feature>
<reference evidence="6 7" key="1">
    <citation type="submission" date="2019-07" db="EMBL/GenBank/DDBJ databases">
        <title>De Novo Assembly of kiwifruit Actinidia rufa.</title>
        <authorList>
            <person name="Sugita-Konishi S."/>
            <person name="Sato K."/>
            <person name="Mori E."/>
            <person name="Abe Y."/>
            <person name="Kisaki G."/>
            <person name="Hamano K."/>
            <person name="Suezawa K."/>
            <person name="Otani M."/>
            <person name="Fukuda T."/>
            <person name="Manabe T."/>
            <person name="Gomi K."/>
            <person name="Tabuchi M."/>
            <person name="Akimitsu K."/>
            <person name="Kataoka I."/>
        </authorList>
    </citation>
    <scope>NUCLEOTIDE SEQUENCE [LARGE SCALE GENOMIC DNA]</scope>
    <source>
        <strain evidence="7">cv. Fuchu</strain>
    </source>
</reference>
<dbReference type="InterPro" id="IPR037647">
    <property type="entry name" value="HIRIP3"/>
</dbReference>
<keyword evidence="2" id="KW-0143">Chaperone</keyword>
<evidence type="ECO:0000256" key="1">
    <source>
        <dbReference type="ARBA" id="ARBA00004123"/>
    </source>
</evidence>
<dbReference type="PANTHER" id="PTHR15410">
    <property type="entry name" value="HIRA-INTERACTING PROTEIN 3"/>
    <property type="match status" value="1"/>
</dbReference>
<gene>
    <name evidence="6" type="ORF">Acr_11g0009510</name>
</gene>
<evidence type="ECO:0000256" key="4">
    <source>
        <dbReference type="SAM" id="MobiDB-lite"/>
    </source>
</evidence>
<feature type="compositionally biased region" description="Basic and acidic residues" evidence="4">
    <location>
        <begin position="53"/>
        <end position="63"/>
    </location>
</feature>
<dbReference type="SMART" id="SM01082">
    <property type="entry name" value="CHZ"/>
    <property type="match status" value="1"/>
</dbReference>
<dbReference type="GO" id="GO:0005634">
    <property type="term" value="C:nucleus"/>
    <property type="evidence" value="ECO:0007669"/>
    <property type="project" value="UniProtKB-SubCell"/>
</dbReference>
<organism evidence="6 7">
    <name type="scientific">Actinidia rufa</name>
    <dbReference type="NCBI Taxonomy" id="165716"/>
    <lineage>
        <taxon>Eukaryota</taxon>
        <taxon>Viridiplantae</taxon>
        <taxon>Streptophyta</taxon>
        <taxon>Embryophyta</taxon>
        <taxon>Tracheophyta</taxon>
        <taxon>Spermatophyta</taxon>
        <taxon>Magnoliopsida</taxon>
        <taxon>eudicotyledons</taxon>
        <taxon>Gunneridae</taxon>
        <taxon>Pentapetalae</taxon>
        <taxon>asterids</taxon>
        <taxon>Ericales</taxon>
        <taxon>Actinidiaceae</taxon>
        <taxon>Actinidia</taxon>
    </lineage>
</organism>
<feature type="region of interest" description="Disordered" evidence="4">
    <location>
        <begin position="162"/>
        <end position="246"/>
    </location>
</feature>
<accession>A0A7J0FD98</accession>